<name>A0A3A3Z7L0_9ACTN</name>
<dbReference type="RefSeq" id="WP_119949543.1">
    <property type="nucleotide sequence ID" value="NZ_QZEZ01000002.1"/>
</dbReference>
<dbReference type="PANTHER" id="PTHR34351">
    <property type="entry name" value="SLR1927 PROTEIN-RELATED"/>
    <property type="match status" value="1"/>
</dbReference>
<dbReference type="Proteomes" id="UP000265614">
    <property type="component" value="Unassembled WGS sequence"/>
</dbReference>
<dbReference type="PANTHER" id="PTHR34351:SF1">
    <property type="entry name" value="SLR1927 PROTEIN"/>
    <property type="match status" value="1"/>
</dbReference>
<dbReference type="InterPro" id="IPR002881">
    <property type="entry name" value="DUF58"/>
</dbReference>
<feature type="transmembrane region" description="Helical" evidence="1">
    <location>
        <begin position="38"/>
        <end position="56"/>
    </location>
</feature>
<comment type="caution">
    <text evidence="3">The sequence shown here is derived from an EMBL/GenBank/DDBJ whole genome shotgun (WGS) entry which is preliminary data.</text>
</comment>
<accession>A0A3A3Z7L0</accession>
<evidence type="ECO:0000313" key="3">
    <source>
        <dbReference type="EMBL" id="RJK96827.1"/>
    </source>
</evidence>
<dbReference type="Pfam" id="PF01882">
    <property type="entry name" value="DUF58"/>
    <property type="match status" value="1"/>
</dbReference>
<feature type="domain" description="DUF58" evidence="2">
    <location>
        <begin position="204"/>
        <end position="283"/>
    </location>
</feature>
<dbReference type="OrthoDB" id="9812729at2"/>
<keyword evidence="4" id="KW-1185">Reference proteome</keyword>
<keyword evidence="1" id="KW-0472">Membrane</keyword>
<proteinExistence type="predicted"/>
<reference evidence="3 4" key="1">
    <citation type="submission" date="2018-09" db="EMBL/GenBank/DDBJ databases">
        <title>YIM 75000 draft genome.</title>
        <authorList>
            <person name="Tang S."/>
            <person name="Feng Y."/>
        </authorList>
    </citation>
    <scope>NUCLEOTIDE SEQUENCE [LARGE SCALE GENOMIC DNA]</scope>
    <source>
        <strain evidence="3 4">YIM 75000</strain>
    </source>
</reference>
<gene>
    <name evidence="3" type="ORF">D5H78_06070</name>
</gene>
<evidence type="ECO:0000259" key="2">
    <source>
        <dbReference type="Pfam" id="PF01882"/>
    </source>
</evidence>
<keyword evidence="1" id="KW-0812">Transmembrane</keyword>
<evidence type="ECO:0000256" key="1">
    <source>
        <dbReference type="SAM" id="Phobius"/>
    </source>
</evidence>
<dbReference type="EMBL" id="QZEZ01000002">
    <property type="protein sequence ID" value="RJK96827.1"/>
    <property type="molecule type" value="Genomic_DNA"/>
</dbReference>
<evidence type="ECO:0000313" key="4">
    <source>
        <dbReference type="Proteomes" id="UP000265614"/>
    </source>
</evidence>
<dbReference type="AlphaFoldDB" id="A0A3A3Z7L0"/>
<sequence>MSAARRALRALTTRGRAVLAAGAACAVAAVLVGQDDLLRVGVLLLVLPLLSAWAVSRTRYRLSCAREVSPPRIAVEQEGRVLLRLDNLSRLPTGLLLVEDTVPGALGARPRFVLDRVEPQGRRAVAYAVRAAARGRYAVGPLRLRLADPFGLCELRRSFTARDGVTVTPVVTPLPRTGLGGEWSGSGTSRARSLAAAGDDDVTTREYRHGDPLHRVHWRSTARYGELVVRREEQPWQARASVLLDARARAHRGSGSLPSTSSLEAAVSAAASVGVHLARAGYQLRVATQDGPLVGGGHGLPGSSDVAAVEAEGLLLDALAVLSPGGGPGLGALLPALGGASDALLVAVLGALEPHEAGELARRHAGRGAAVAVLLDVETWSERAPARPPARPVAAPDDPVGRTAALLAAEGWRVLRLGRGDDLAALWPLAAGPSGAATAGERVTA</sequence>
<organism evidence="3 4">
    <name type="scientific">Vallicoccus soli</name>
    <dbReference type="NCBI Taxonomy" id="2339232"/>
    <lineage>
        <taxon>Bacteria</taxon>
        <taxon>Bacillati</taxon>
        <taxon>Actinomycetota</taxon>
        <taxon>Actinomycetes</taxon>
        <taxon>Motilibacterales</taxon>
        <taxon>Vallicoccaceae</taxon>
        <taxon>Vallicoccus</taxon>
    </lineage>
</organism>
<keyword evidence="1" id="KW-1133">Transmembrane helix</keyword>
<protein>
    <submittedName>
        <fullName evidence="3">DUF58 domain-containing protein</fullName>
    </submittedName>
</protein>